<evidence type="ECO:0000313" key="3">
    <source>
        <dbReference type="Proteomes" id="UP001153069"/>
    </source>
</evidence>
<feature type="region of interest" description="Disordered" evidence="1">
    <location>
        <begin position="386"/>
        <end position="417"/>
    </location>
</feature>
<feature type="compositionally biased region" description="Gly residues" evidence="1">
    <location>
        <begin position="178"/>
        <end position="187"/>
    </location>
</feature>
<dbReference type="AlphaFoldDB" id="A0A9N8HVU0"/>
<feature type="region of interest" description="Disordered" evidence="1">
    <location>
        <begin position="91"/>
        <end position="114"/>
    </location>
</feature>
<feature type="region of interest" description="Disordered" evidence="1">
    <location>
        <begin position="174"/>
        <end position="214"/>
    </location>
</feature>
<feature type="compositionally biased region" description="Polar residues" evidence="1">
    <location>
        <begin position="386"/>
        <end position="401"/>
    </location>
</feature>
<sequence>MNAEERKSDFTALKNTFAADLSTDFDPSINTSPQAYFNGLADEYIGKEQDSLDPNSALFKFISKLNDEQKMWWGSLGKARNAFFSTQQRVETPEGARDQNVNPNHAALPRQPVPQQPSMLPGMATGLQDRGHQGQGIPNLRMPGQFATELQGVGLEGAGRPPRHNNANRAVDHATEQMGGGGGGVSNGGAAAPGPGSRHRAPPLHNCGSVHRSWGQANPLRHHQLQPHFQAAPSPSVVAMQEISAMQNREVDALGEQANALGELAKVVQALGQNIENIYQNMSKNTANAVKEIVGLSSSWGRASPMQHHQVPVQPHFQAAPSPLGEQATQNVLVLVSALKEIKEITKIDAELIVVEAIKQNAASTNRALNSVDKIVEYLTNQGMVQPQATQGTQPRQSRTPQFDESRTAATDTNGGE</sequence>
<feature type="compositionally biased region" description="Polar residues" evidence="1">
    <location>
        <begin position="408"/>
        <end position="417"/>
    </location>
</feature>
<evidence type="ECO:0000313" key="2">
    <source>
        <dbReference type="EMBL" id="CAB9526675.1"/>
    </source>
</evidence>
<keyword evidence="3" id="KW-1185">Reference proteome</keyword>
<name>A0A9N8HVU0_9STRA</name>
<gene>
    <name evidence="2" type="ORF">SEMRO_1867_G302560.1</name>
</gene>
<dbReference type="EMBL" id="CAICTM010001865">
    <property type="protein sequence ID" value="CAB9526675.1"/>
    <property type="molecule type" value="Genomic_DNA"/>
</dbReference>
<protein>
    <submittedName>
        <fullName evidence="2">Uncharacterized protein</fullName>
    </submittedName>
</protein>
<organism evidence="2 3">
    <name type="scientific">Seminavis robusta</name>
    <dbReference type="NCBI Taxonomy" id="568900"/>
    <lineage>
        <taxon>Eukaryota</taxon>
        <taxon>Sar</taxon>
        <taxon>Stramenopiles</taxon>
        <taxon>Ochrophyta</taxon>
        <taxon>Bacillariophyta</taxon>
        <taxon>Bacillariophyceae</taxon>
        <taxon>Bacillariophycidae</taxon>
        <taxon>Naviculales</taxon>
        <taxon>Naviculaceae</taxon>
        <taxon>Seminavis</taxon>
    </lineage>
</organism>
<proteinExistence type="predicted"/>
<evidence type="ECO:0000256" key="1">
    <source>
        <dbReference type="SAM" id="MobiDB-lite"/>
    </source>
</evidence>
<reference evidence="2" key="1">
    <citation type="submission" date="2020-06" db="EMBL/GenBank/DDBJ databases">
        <authorList>
            <consortium name="Plant Systems Biology data submission"/>
        </authorList>
    </citation>
    <scope>NUCLEOTIDE SEQUENCE</scope>
    <source>
        <strain evidence="2">D6</strain>
    </source>
</reference>
<comment type="caution">
    <text evidence="2">The sequence shown here is derived from an EMBL/GenBank/DDBJ whole genome shotgun (WGS) entry which is preliminary data.</text>
</comment>
<dbReference type="Proteomes" id="UP001153069">
    <property type="component" value="Unassembled WGS sequence"/>
</dbReference>
<accession>A0A9N8HVU0</accession>